<dbReference type="EMBL" id="JASBWS010000067">
    <property type="protein sequence ID" value="KAJ9101990.1"/>
    <property type="molecule type" value="Genomic_DNA"/>
</dbReference>
<gene>
    <name evidence="1" type="primary">RPL26B</name>
    <name evidence="1" type="ORF">QFC20_005139</name>
</gene>
<comment type="caution">
    <text evidence="1">The sequence shown here is derived from an EMBL/GenBank/DDBJ whole genome shotgun (WGS) entry which is preliminary data.</text>
</comment>
<keyword evidence="1" id="KW-0687">Ribonucleoprotein</keyword>
<name>A0ACC2VSE9_9TREE</name>
<sequence>MSSSLNKDLRAKHNVRSMPIRKDDEVLIVRGKYKGKEGKVTQVYRKKWVIHVERVTKDRSNGATVQIGIHPSNVVITSLKLDADRKAILERKSTAKKTASGDVEMSS</sequence>
<accession>A0ACC2VSE9</accession>
<reference evidence="1" key="1">
    <citation type="submission" date="2023-04" db="EMBL/GenBank/DDBJ databases">
        <title>Draft Genome sequencing of Naganishia species isolated from polar environments using Oxford Nanopore Technology.</title>
        <authorList>
            <person name="Leo P."/>
            <person name="Venkateswaran K."/>
        </authorList>
    </citation>
    <scope>NUCLEOTIDE SEQUENCE</scope>
    <source>
        <strain evidence="1">MNA-CCFEE 5262</strain>
    </source>
</reference>
<evidence type="ECO:0000313" key="1">
    <source>
        <dbReference type="EMBL" id="KAJ9101990.1"/>
    </source>
</evidence>
<keyword evidence="1" id="KW-0689">Ribosomal protein</keyword>
<keyword evidence="2" id="KW-1185">Reference proteome</keyword>
<dbReference type="Proteomes" id="UP001230649">
    <property type="component" value="Unassembled WGS sequence"/>
</dbReference>
<proteinExistence type="predicted"/>
<evidence type="ECO:0000313" key="2">
    <source>
        <dbReference type="Proteomes" id="UP001230649"/>
    </source>
</evidence>
<organism evidence="1 2">
    <name type="scientific">Naganishia adeliensis</name>
    <dbReference type="NCBI Taxonomy" id="92952"/>
    <lineage>
        <taxon>Eukaryota</taxon>
        <taxon>Fungi</taxon>
        <taxon>Dikarya</taxon>
        <taxon>Basidiomycota</taxon>
        <taxon>Agaricomycotina</taxon>
        <taxon>Tremellomycetes</taxon>
        <taxon>Filobasidiales</taxon>
        <taxon>Filobasidiaceae</taxon>
        <taxon>Naganishia</taxon>
    </lineage>
</organism>
<protein>
    <submittedName>
        <fullName evidence="1">60S ribosomal protein L26B</fullName>
    </submittedName>
</protein>